<dbReference type="PANTHER" id="PTHR22916:SF3">
    <property type="entry name" value="UDP-GLCNAC:BETAGAL BETA-1,3-N-ACETYLGLUCOSAMINYLTRANSFERASE-LIKE PROTEIN 1"/>
    <property type="match status" value="1"/>
</dbReference>
<evidence type="ECO:0000313" key="2">
    <source>
        <dbReference type="EMBL" id="AHK20211.1"/>
    </source>
</evidence>
<dbReference type="GeneID" id="96664509"/>
<dbReference type="Proteomes" id="UP000019439">
    <property type="component" value="Chromosome"/>
</dbReference>
<dbReference type="CDD" id="cd00761">
    <property type="entry name" value="Glyco_tranf_GTA_type"/>
    <property type="match status" value="1"/>
</dbReference>
<evidence type="ECO:0000313" key="3">
    <source>
        <dbReference type="Proteomes" id="UP000019439"/>
    </source>
</evidence>
<dbReference type="InterPro" id="IPR001173">
    <property type="entry name" value="Glyco_trans_2-like"/>
</dbReference>
<dbReference type="EMBL" id="CP007230">
    <property type="protein sequence ID" value="AHK20211.1"/>
    <property type="molecule type" value="Genomic_DNA"/>
</dbReference>
<gene>
    <name evidence="2" type="ORF">BF17_13425</name>
</gene>
<organism evidence="2 3">
    <name type="scientific">Yersinia similis</name>
    <dbReference type="NCBI Taxonomy" id="367190"/>
    <lineage>
        <taxon>Bacteria</taxon>
        <taxon>Pseudomonadati</taxon>
        <taxon>Pseudomonadota</taxon>
        <taxon>Gammaproteobacteria</taxon>
        <taxon>Enterobacterales</taxon>
        <taxon>Yersiniaceae</taxon>
        <taxon>Yersinia</taxon>
    </lineage>
</organism>
<dbReference type="InterPro" id="IPR029044">
    <property type="entry name" value="Nucleotide-diphossugar_trans"/>
</dbReference>
<proteinExistence type="predicted"/>
<dbReference type="SUPFAM" id="SSF53448">
    <property type="entry name" value="Nucleotide-diphospho-sugar transferases"/>
    <property type="match status" value="1"/>
</dbReference>
<reference evidence="2 3" key="1">
    <citation type="journal article" date="2014" name="Genome Announc.">
        <title>Genome Sequence of Yersinia similis Y228T, a Member of the Yersinia pseudotuberculosis Complex.</title>
        <authorList>
            <person name="Sprague L.D."/>
            <person name="Neubauer H."/>
        </authorList>
    </citation>
    <scope>NUCLEOTIDE SEQUENCE [LARGE SCALE GENOMIC DNA]</scope>
    <source>
        <strain evidence="2 3">228</strain>
    </source>
</reference>
<sequence length="334" mass="39820">MNSNLIINNYFNEDDVILTIAIPTYKRFPLLKETLQSVFNLKFSISVEIIVVDNDPENTDLAIEEMRDFLTYKFKYYKNESNYGAAGNWNRCLELGRGQLITILHDDDLLCENFPAQLDKYLNKFDGFYNIPMVGFGAYFLEQRHESNKVEIGFFYRGLRNIYNKYRQLIVTEGHEERVDLQNYIFSSHYIATLAVVMDRKKALAINGFDNYWYPIIDYEFYIRWIRFHGDVVYINTKVSKYRILENSCMQPDVINGVIDKNYELRMKIFNEEHGLVGVDKFAEIMREIEKTTWNINWKKNDDYEISILDTFKLLLLKLKCLLHVRKIKLRKHM</sequence>
<keyword evidence="2" id="KW-0808">Transferase</keyword>
<dbReference type="Gene3D" id="3.90.550.10">
    <property type="entry name" value="Spore Coat Polysaccharide Biosynthesis Protein SpsA, Chain A"/>
    <property type="match status" value="1"/>
</dbReference>
<evidence type="ECO:0000259" key="1">
    <source>
        <dbReference type="Pfam" id="PF00535"/>
    </source>
</evidence>
<dbReference type="Pfam" id="PF00535">
    <property type="entry name" value="Glycos_transf_2"/>
    <property type="match status" value="1"/>
</dbReference>
<feature type="domain" description="Glycosyltransferase 2-like" evidence="1">
    <location>
        <begin position="19"/>
        <end position="163"/>
    </location>
</feature>
<name>A0ABM5PYZ0_9GAMM</name>
<accession>A0ABM5PYZ0</accession>
<keyword evidence="3" id="KW-1185">Reference proteome</keyword>
<dbReference type="PANTHER" id="PTHR22916">
    <property type="entry name" value="GLYCOSYLTRANSFERASE"/>
    <property type="match status" value="1"/>
</dbReference>
<dbReference type="RefSeq" id="WP_025382874.1">
    <property type="nucleotide sequence ID" value="NZ_CGBP01000006.1"/>
</dbReference>
<protein>
    <submittedName>
        <fullName evidence="2">Glycosyl transferase</fullName>
    </submittedName>
</protein>
<dbReference type="GO" id="GO:0016740">
    <property type="term" value="F:transferase activity"/>
    <property type="evidence" value="ECO:0007669"/>
    <property type="project" value="UniProtKB-KW"/>
</dbReference>